<dbReference type="SUPFAM" id="SSF51338">
    <property type="entry name" value="Composite domain of metallo-dependent hydrolases"/>
    <property type="match status" value="1"/>
</dbReference>
<reference evidence="7 8" key="1">
    <citation type="submission" date="2018-02" db="EMBL/GenBank/DDBJ databases">
        <title>Comparative genomes isolates from brazilian mangrove.</title>
        <authorList>
            <person name="Araujo J.E."/>
            <person name="Taketani R.G."/>
            <person name="Silva M.C.P."/>
            <person name="Loureco M.V."/>
            <person name="Andreote F.D."/>
        </authorList>
    </citation>
    <scope>NUCLEOTIDE SEQUENCE [LARGE SCALE GENOMIC DNA]</scope>
    <source>
        <strain evidence="7 8">Hex-1 MGV</strain>
    </source>
</reference>
<evidence type="ECO:0000256" key="2">
    <source>
        <dbReference type="ARBA" id="ARBA00002368"/>
    </source>
</evidence>
<protein>
    <submittedName>
        <fullName evidence="7">Dihydroorotase</fullName>
        <ecNumber evidence="7">3.5.2.3</ecNumber>
    </submittedName>
</protein>
<proteinExistence type="inferred from homology"/>
<keyword evidence="5 7" id="KW-0378">Hydrolase</keyword>
<dbReference type="EC" id="3.5.2.3" evidence="7"/>
<dbReference type="NCBIfam" id="TIGR00857">
    <property type="entry name" value="pyrC_multi"/>
    <property type="match status" value="1"/>
</dbReference>
<organism evidence="7 8">
    <name type="scientific">Blastopirellula marina</name>
    <dbReference type="NCBI Taxonomy" id="124"/>
    <lineage>
        <taxon>Bacteria</taxon>
        <taxon>Pseudomonadati</taxon>
        <taxon>Planctomycetota</taxon>
        <taxon>Planctomycetia</taxon>
        <taxon>Pirellulales</taxon>
        <taxon>Pirellulaceae</taxon>
        <taxon>Blastopirellula</taxon>
    </lineage>
</organism>
<evidence type="ECO:0000256" key="4">
    <source>
        <dbReference type="ARBA" id="ARBA00022723"/>
    </source>
</evidence>
<dbReference type="RefSeq" id="WP_105332036.1">
    <property type="nucleotide sequence ID" value="NZ_PUHY01000013.1"/>
</dbReference>
<dbReference type="EMBL" id="PUHY01000013">
    <property type="protein sequence ID" value="PQO30961.1"/>
    <property type="molecule type" value="Genomic_DNA"/>
</dbReference>
<dbReference type="GO" id="GO:0004151">
    <property type="term" value="F:dihydroorotase activity"/>
    <property type="evidence" value="ECO:0007669"/>
    <property type="project" value="UniProtKB-EC"/>
</dbReference>
<accession>A0A2S8FFL1</accession>
<dbReference type="SUPFAM" id="SSF51556">
    <property type="entry name" value="Metallo-dependent hydrolases"/>
    <property type="match status" value="1"/>
</dbReference>
<dbReference type="GO" id="GO:0005737">
    <property type="term" value="C:cytoplasm"/>
    <property type="evidence" value="ECO:0007669"/>
    <property type="project" value="TreeGrafter"/>
</dbReference>
<dbReference type="Gene3D" id="3.20.20.140">
    <property type="entry name" value="Metal-dependent hydrolases"/>
    <property type="match status" value="1"/>
</dbReference>
<dbReference type="InterPro" id="IPR002195">
    <property type="entry name" value="Dihydroorotase_CS"/>
</dbReference>
<comment type="similarity">
    <text evidence="3">Belongs to the metallo-dependent hydrolases superfamily. DHOase family. Class I DHOase subfamily.</text>
</comment>
<dbReference type="GO" id="GO:0006145">
    <property type="term" value="P:purine nucleobase catabolic process"/>
    <property type="evidence" value="ECO:0007669"/>
    <property type="project" value="TreeGrafter"/>
</dbReference>
<name>A0A2S8FFL1_9BACT</name>
<evidence type="ECO:0000256" key="3">
    <source>
        <dbReference type="ARBA" id="ARBA00010286"/>
    </source>
</evidence>
<dbReference type="InterPro" id="IPR006680">
    <property type="entry name" value="Amidohydro-rel"/>
</dbReference>
<gene>
    <name evidence="7" type="ORF">C5Y83_22425</name>
</gene>
<dbReference type="PANTHER" id="PTHR43668:SF4">
    <property type="entry name" value="ALLANTOINASE"/>
    <property type="match status" value="1"/>
</dbReference>
<evidence type="ECO:0000256" key="5">
    <source>
        <dbReference type="ARBA" id="ARBA00022801"/>
    </source>
</evidence>
<dbReference type="Proteomes" id="UP000238322">
    <property type="component" value="Unassembled WGS sequence"/>
</dbReference>
<dbReference type="InterPro" id="IPR011059">
    <property type="entry name" value="Metal-dep_hydrolase_composite"/>
</dbReference>
<dbReference type="OrthoDB" id="9765462at2"/>
<dbReference type="Gene3D" id="2.30.40.10">
    <property type="entry name" value="Urease, subunit C, domain 1"/>
    <property type="match status" value="1"/>
</dbReference>
<comment type="function">
    <text evidence="2">Catalyzes the reversible cyclization of carbamoyl aspartate to dihydroorotate.</text>
</comment>
<dbReference type="Pfam" id="PF01979">
    <property type="entry name" value="Amidohydro_1"/>
    <property type="match status" value="1"/>
</dbReference>
<comment type="caution">
    <text evidence="7">The sequence shown here is derived from an EMBL/GenBank/DDBJ whole genome shotgun (WGS) entry which is preliminary data.</text>
</comment>
<sequence length="444" mass="48970">MKTLIKNATVILPDGPQKTSVLIDGAQIAEIDPAESVKVDETVYAYGMTLIPGVIDAHVHMRDPGLTNKEDLRSGSRACAKGGITTFLEMPNTNPATVSQKLLEEKLTLAANKSIVNYGFFMGATLNNMEELKKATRTPGIKIYMGSSTGDMALTDPGLLEAIFAETKLPIAVHAEDESIIDKMKQELAGTKNVVDHSKIRNVEAEVAAVKRACALAREYKHRLHICHVSAGASVEVFEDHADVITAEVTPHHLFLNTDSYMNLGTLAQMNPSLKTAEDNEALLQALLDDKIQIVATDHAPHEYEEKCGRYPDTPSGVPGVDTALPLMLDLVAKDKCTIEDVVHWMCEGPALVWDIMEKGRIEVGYDADLVLIDMNKTQVIRSPNMETKCRWTPFEGREVTGWPVRTWVCGKEVYRDGKFDESRMGVEAMFDHSRGGYWEGVED</sequence>
<evidence type="ECO:0000259" key="6">
    <source>
        <dbReference type="Pfam" id="PF01979"/>
    </source>
</evidence>
<dbReference type="InterPro" id="IPR032466">
    <property type="entry name" value="Metal_Hydrolase"/>
</dbReference>
<evidence type="ECO:0000313" key="8">
    <source>
        <dbReference type="Proteomes" id="UP000238322"/>
    </source>
</evidence>
<dbReference type="PROSITE" id="PS00483">
    <property type="entry name" value="DIHYDROOROTASE_2"/>
    <property type="match status" value="1"/>
</dbReference>
<dbReference type="InterPro" id="IPR050138">
    <property type="entry name" value="DHOase/Allantoinase_Hydrolase"/>
</dbReference>
<dbReference type="GO" id="GO:0046872">
    <property type="term" value="F:metal ion binding"/>
    <property type="evidence" value="ECO:0007669"/>
    <property type="project" value="UniProtKB-KW"/>
</dbReference>
<dbReference type="CDD" id="cd01318">
    <property type="entry name" value="DHOase_IIb"/>
    <property type="match status" value="1"/>
</dbReference>
<dbReference type="GO" id="GO:0004038">
    <property type="term" value="F:allantoinase activity"/>
    <property type="evidence" value="ECO:0007669"/>
    <property type="project" value="TreeGrafter"/>
</dbReference>
<dbReference type="AlphaFoldDB" id="A0A2S8FFL1"/>
<feature type="domain" description="Amidohydrolase-related" evidence="6">
    <location>
        <begin position="49"/>
        <end position="414"/>
    </location>
</feature>
<dbReference type="NCBIfam" id="NF005751">
    <property type="entry name" value="PRK07575.1"/>
    <property type="match status" value="1"/>
</dbReference>
<dbReference type="PANTHER" id="PTHR43668">
    <property type="entry name" value="ALLANTOINASE"/>
    <property type="match status" value="1"/>
</dbReference>
<evidence type="ECO:0000313" key="7">
    <source>
        <dbReference type="EMBL" id="PQO30961.1"/>
    </source>
</evidence>
<comment type="cofactor">
    <cofactor evidence="1">
        <name>Zn(2+)</name>
        <dbReference type="ChEBI" id="CHEBI:29105"/>
    </cofactor>
</comment>
<evidence type="ECO:0000256" key="1">
    <source>
        <dbReference type="ARBA" id="ARBA00001947"/>
    </source>
</evidence>
<keyword evidence="4" id="KW-0479">Metal-binding</keyword>